<dbReference type="PANTHER" id="PTHR30537">
    <property type="entry name" value="HTH-TYPE TRANSCRIPTIONAL REGULATOR"/>
    <property type="match status" value="1"/>
</dbReference>
<dbReference type="FunFam" id="1.10.10.10:FF:000001">
    <property type="entry name" value="LysR family transcriptional regulator"/>
    <property type="match status" value="1"/>
</dbReference>
<dbReference type="InterPro" id="IPR000847">
    <property type="entry name" value="LysR_HTH_N"/>
</dbReference>
<dbReference type="GO" id="GO:0006351">
    <property type="term" value="P:DNA-templated transcription"/>
    <property type="evidence" value="ECO:0007669"/>
    <property type="project" value="TreeGrafter"/>
</dbReference>
<evidence type="ECO:0000259" key="5">
    <source>
        <dbReference type="PROSITE" id="PS50931"/>
    </source>
</evidence>
<dbReference type="GO" id="GO:0003700">
    <property type="term" value="F:DNA-binding transcription factor activity"/>
    <property type="evidence" value="ECO:0007669"/>
    <property type="project" value="InterPro"/>
</dbReference>
<evidence type="ECO:0000256" key="3">
    <source>
        <dbReference type="ARBA" id="ARBA00023125"/>
    </source>
</evidence>
<dbReference type="AlphaFoldDB" id="A0A515D660"/>
<feature type="domain" description="HTH lysR-type" evidence="5">
    <location>
        <begin position="1"/>
        <end position="58"/>
    </location>
</feature>
<proteinExistence type="inferred from homology"/>
<dbReference type="SUPFAM" id="SSF46785">
    <property type="entry name" value="Winged helix' DNA-binding domain"/>
    <property type="match status" value="1"/>
</dbReference>
<comment type="similarity">
    <text evidence="1">Belongs to the LysR transcriptional regulatory family.</text>
</comment>
<evidence type="ECO:0000256" key="1">
    <source>
        <dbReference type="ARBA" id="ARBA00009437"/>
    </source>
</evidence>
<name>A0A515D660_9BURK</name>
<keyword evidence="7" id="KW-1185">Reference proteome</keyword>
<evidence type="ECO:0000256" key="2">
    <source>
        <dbReference type="ARBA" id="ARBA00023015"/>
    </source>
</evidence>
<dbReference type="InterPro" id="IPR005119">
    <property type="entry name" value="LysR_subst-bd"/>
</dbReference>
<dbReference type="EMBL" id="CP035503">
    <property type="protein sequence ID" value="QDL35896.1"/>
    <property type="molecule type" value="Genomic_DNA"/>
</dbReference>
<dbReference type="SUPFAM" id="SSF53850">
    <property type="entry name" value="Periplasmic binding protein-like II"/>
    <property type="match status" value="1"/>
</dbReference>
<dbReference type="RefSeq" id="WP_142816996.1">
    <property type="nucleotide sequence ID" value="NZ_CP035503.1"/>
</dbReference>
<keyword evidence="3" id="KW-0238">DNA-binding</keyword>
<dbReference type="OrthoDB" id="8714815at2"/>
<sequence length="296" mass="32031">MNWDDYDVFCHVIEHGGFSAAARAMDRPKSTVSASIARLEAELGARLLERTTRQVRLTEAGETLYHGIGPLFAGLREARTDALAQGEVVAGTLRIASPYEFGAHHLGPVACSLMARYPQLKVRIDVEHEAINPLERRYDIAFAMLDAGLPASSMVQRRMFSLERGVFASPELLARHGEPATPQELAVLPLLCGSADTKWTFTAADGATSIVPMPLPRLNSGNADVRLQAAAAGLGVARITATFCAQAVREGRLRRLLPDYTCAPLRVYALLPGKRLMPAKVRMFLDALGQQAGVAT</sequence>
<dbReference type="Pfam" id="PF03466">
    <property type="entry name" value="LysR_substrate"/>
    <property type="match status" value="1"/>
</dbReference>
<dbReference type="PANTHER" id="PTHR30537:SF5">
    <property type="entry name" value="HTH-TYPE TRANSCRIPTIONAL ACTIVATOR TTDR-RELATED"/>
    <property type="match status" value="1"/>
</dbReference>
<protein>
    <submittedName>
        <fullName evidence="6">LysR family transcriptional regulator</fullName>
    </submittedName>
</protein>
<dbReference type="InterPro" id="IPR036388">
    <property type="entry name" value="WH-like_DNA-bd_sf"/>
</dbReference>
<dbReference type="InterPro" id="IPR058163">
    <property type="entry name" value="LysR-type_TF_proteobact-type"/>
</dbReference>
<keyword evidence="4" id="KW-0804">Transcription</keyword>
<dbReference type="CDD" id="cd08422">
    <property type="entry name" value="PBP2_CrgA_like"/>
    <property type="match status" value="1"/>
</dbReference>
<dbReference type="PROSITE" id="PS50931">
    <property type="entry name" value="HTH_LYSR"/>
    <property type="match status" value="1"/>
</dbReference>
<dbReference type="GO" id="GO:0043565">
    <property type="term" value="F:sequence-specific DNA binding"/>
    <property type="evidence" value="ECO:0007669"/>
    <property type="project" value="TreeGrafter"/>
</dbReference>
<keyword evidence="2" id="KW-0805">Transcription regulation</keyword>
<dbReference type="KEGG" id="rhf:EUB48_00285"/>
<gene>
    <name evidence="6" type="ORF">EUB48_00285</name>
</gene>
<evidence type="ECO:0000256" key="4">
    <source>
        <dbReference type="ARBA" id="ARBA00023163"/>
    </source>
</evidence>
<dbReference type="Pfam" id="PF00126">
    <property type="entry name" value="HTH_1"/>
    <property type="match status" value="1"/>
</dbReference>
<dbReference type="Proteomes" id="UP000316798">
    <property type="component" value="Chromosome"/>
</dbReference>
<dbReference type="Gene3D" id="1.10.10.10">
    <property type="entry name" value="Winged helix-like DNA-binding domain superfamily/Winged helix DNA-binding domain"/>
    <property type="match status" value="1"/>
</dbReference>
<evidence type="ECO:0000313" key="6">
    <source>
        <dbReference type="EMBL" id="QDL35896.1"/>
    </source>
</evidence>
<evidence type="ECO:0000313" key="7">
    <source>
        <dbReference type="Proteomes" id="UP000316798"/>
    </source>
</evidence>
<accession>A0A515D660</accession>
<reference evidence="6 7" key="1">
    <citation type="submission" date="2019-01" db="EMBL/GenBank/DDBJ databases">
        <title>Genomic insights into a novel species Rhodoferax sp.</title>
        <authorList>
            <person name="Jin L."/>
        </authorList>
    </citation>
    <scope>NUCLEOTIDE SEQUENCE [LARGE SCALE GENOMIC DNA]</scope>
    <source>
        <strain evidence="6 7">CHu59-6-5</strain>
    </source>
</reference>
<organism evidence="6 7">
    <name type="scientific">Rhodoferax sediminis</name>
    <dbReference type="NCBI Taxonomy" id="2509614"/>
    <lineage>
        <taxon>Bacteria</taxon>
        <taxon>Pseudomonadati</taxon>
        <taxon>Pseudomonadota</taxon>
        <taxon>Betaproteobacteria</taxon>
        <taxon>Burkholderiales</taxon>
        <taxon>Comamonadaceae</taxon>
        <taxon>Rhodoferax</taxon>
    </lineage>
</organism>
<dbReference type="Gene3D" id="3.40.190.290">
    <property type="match status" value="1"/>
</dbReference>
<dbReference type="InterPro" id="IPR036390">
    <property type="entry name" value="WH_DNA-bd_sf"/>
</dbReference>